<organism evidence="1 2">
    <name type="scientific">Punica granatum</name>
    <name type="common">Pomegranate</name>
    <dbReference type="NCBI Taxonomy" id="22663"/>
    <lineage>
        <taxon>Eukaryota</taxon>
        <taxon>Viridiplantae</taxon>
        <taxon>Streptophyta</taxon>
        <taxon>Embryophyta</taxon>
        <taxon>Tracheophyta</taxon>
        <taxon>Spermatophyta</taxon>
        <taxon>Magnoliopsida</taxon>
        <taxon>eudicotyledons</taxon>
        <taxon>Gunneridae</taxon>
        <taxon>Pentapetalae</taxon>
        <taxon>rosids</taxon>
        <taxon>malvids</taxon>
        <taxon>Myrtales</taxon>
        <taxon>Lythraceae</taxon>
        <taxon>Punica</taxon>
    </lineage>
</organism>
<dbReference type="Proteomes" id="UP000197138">
    <property type="component" value="Unassembled WGS sequence"/>
</dbReference>
<proteinExistence type="predicted"/>
<evidence type="ECO:0000313" key="2">
    <source>
        <dbReference type="Proteomes" id="UP000197138"/>
    </source>
</evidence>
<reference evidence="2" key="1">
    <citation type="journal article" date="2017" name="Plant J.">
        <title>The pomegranate (Punica granatum L.) genome and the genomics of punicalagin biosynthesis.</title>
        <authorList>
            <person name="Qin G."/>
            <person name="Xu C."/>
            <person name="Ming R."/>
            <person name="Tang H."/>
            <person name="Guyot R."/>
            <person name="Kramer E.M."/>
            <person name="Hu Y."/>
            <person name="Yi X."/>
            <person name="Qi Y."/>
            <person name="Xu X."/>
            <person name="Gao Z."/>
            <person name="Pan H."/>
            <person name="Jian J."/>
            <person name="Tian Y."/>
            <person name="Yue Z."/>
            <person name="Xu Y."/>
        </authorList>
    </citation>
    <scope>NUCLEOTIDE SEQUENCE [LARGE SCALE GENOMIC DNA]</scope>
    <source>
        <strain evidence="2">cv. Dabenzi</strain>
    </source>
</reference>
<dbReference type="EMBL" id="MTKT01003392">
    <property type="protein sequence ID" value="OWM75184.1"/>
    <property type="molecule type" value="Genomic_DNA"/>
</dbReference>
<sequence length="150" mass="16724">MRTRSPKSSKYRECYAVGTRCLASIAIGCTIKNLLDNGIRYAAVKALICRRLIPLLGRLPICWGCLGLVMWDSSSRVERLRTPRDRESESAVVPAFVLPVILALLRPRCEASGVHVGQAWAYRDVLNDAQVALSVVRRACELRTFLIKVP</sequence>
<dbReference type="AlphaFoldDB" id="A0A218WQQ5"/>
<comment type="caution">
    <text evidence="1">The sequence shown here is derived from an EMBL/GenBank/DDBJ whole genome shotgun (WGS) entry which is preliminary data.</text>
</comment>
<name>A0A218WQQ5_PUNGR</name>
<evidence type="ECO:0000313" key="1">
    <source>
        <dbReference type="EMBL" id="OWM75184.1"/>
    </source>
</evidence>
<gene>
    <name evidence="1" type="ORF">CDL15_Pgr017427</name>
</gene>
<protein>
    <submittedName>
        <fullName evidence="1">Uncharacterized protein</fullName>
    </submittedName>
</protein>
<accession>A0A218WQQ5</accession>